<organism evidence="2 3">
    <name type="scientific">Rotaria socialis</name>
    <dbReference type="NCBI Taxonomy" id="392032"/>
    <lineage>
        <taxon>Eukaryota</taxon>
        <taxon>Metazoa</taxon>
        <taxon>Spiralia</taxon>
        <taxon>Gnathifera</taxon>
        <taxon>Rotifera</taxon>
        <taxon>Eurotatoria</taxon>
        <taxon>Bdelloidea</taxon>
        <taxon>Philodinida</taxon>
        <taxon>Philodinidae</taxon>
        <taxon>Rotaria</taxon>
    </lineage>
</organism>
<sequence length="162" mass="18740">MNTEINKTMVNMKKLNGDKINIYFYIQSNCSQLLKLYPEFEDFPKLELCKSQENSIILGKVAILLSVIYDSFLPYALYGPPLLPVLLMIITSLLLFGTNFLNDQGTIIVIESTSIIAGYLMIVGQCVFARYGDKLKYQYRKFIGCLRRYCRTRHHIYDNLNV</sequence>
<keyword evidence="1" id="KW-0812">Transmembrane</keyword>
<accession>A0A821BJ90</accession>
<keyword evidence="1" id="KW-0472">Membrane</keyword>
<dbReference type="Proteomes" id="UP000663851">
    <property type="component" value="Unassembled WGS sequence"/>
</dbReference>
<feature type="transmembrane region" description="Helical" evidence="1">
    <location>
        <begin position="82"/>
        <end position="101"/>
    </location>
</feature>
<dbReference type="AlphaFoldDB" id="A0A821BJ90"/>
<gene>
    <name evidence="2" type="ORF">HFQ381_LOCUS33294</name>
</gene>
<keyword evidence="1" id="KW-1133">Transmembrane helix</keyword>
<proteinExistence type="predicted"/>
<feature type="transmembrane region" description="Helical" evidence="1">
    <location>
        <begin position="107"/>
        <end position="131"/>
    </location>
</feature>
<reference evidence="2" key="1">
    <citation type="submission" date="2021-02" db="EMBL/GenBank/DDBJ databases">
        <authorList>
            <person name="Nowell W R."/>
        </authorList>
    </citation>
    <scope>NUCLEOTIDE SEQUENCE</scope>
</reference>
<comment type="caution">
    <text evidence="2">The sequence shown here is derived from an EMBL/GenBank/DDBJ whole genome shotgun (WGS) entry which is preliminary data.</text>
</comment>
<evidence type="ECO:0000313" key="2">
    <source>
        <dbReference type="EMBL" id="CAF4596342.1"/>
    </source>
</evidence>
<evidence type="ECO:0000313" key="3">
    <source>
        <dbReference type="Proteomes" id="UP000663851"/>
    </source>
</evidence>
<dbReference type="EMBL" id="CAJOBO010010031">
    <property type="protein sequence ID" value="CAF4596342.1"/>
    <property type="molecule type" value="Genomic_DNA"/>
</dbReference>
<protein>
    <submittedName>
        <fullName evidence="2">Uncharacterized protein</fullName>
    </submittedName>
</protein>
<name>A0A821BJ90_9BILA</name>
<evidence type="ECO:0000256" key="1">
    <source>
        <dbReference type="SAM" id="Phobius"/>
    </source>
</evidence>